<keyword evidence="3" id="KW-1185">Reference proteome</keyword>
<dbReference type="EMBL" id="QLYX01000023">
    <property type="protein sequence ID" value="RAY10921.1"/>
    <property type="molecule type" value="Genomic_DNA"/>
</dbReference>
<evidence type="ECO:0000313" key="2">
    <source>
        <dbReference type="EMBL" id="RAY10921.1"/>
    </source>
</evidence>
<proteinExistence type="predicted"/>
<evidence type="ECO:0000313" key="3">
    <source>
        <dbReference type="Proteomes" id="UP000251891"/>
    </source>
</evidence>
<sequence length="115" mass="12761">MKSPFRRRPKRAKGRVAKPKPAEPEVVDWPHDGTGRTSLMGAIRGDGETGAGFGAGMFEELHAAFSGSKKIQLEEQEAEKMRRHDDLQQAAPPRDDLESGKIRIRRPSQDDPEDG</sequence>
<gene>
    <name evidence="2" type="ORF">DPM19_32810</name>
</gene>
<dbReference type="Proteomes" id="UP000251891">
    <property type="component" value="Unassembled WGS sequence"/>
</dbReference>
<dbReference type="AlphaFoldDB" id="A0A365GVS5"/>
<reference evidence="2 3" key="1">
    <citation type="submission" date="2018-06" db="EMBL/GenBank/DDBJ databases">
        <title>Actinomadura craniellae sp. nov. isolated from marine sponge Craniella sp.</title>
        <authorList>
            <person name="Li L."/>
            <person name="Xu Q.H."/>
            <person name="Lin H.W."/>
            <person name="Lu Y.H."/>
        </authorList>
    </citation>
    <scope>NUCLEOTIDE SEQUENCE [LARGE SCALE GENOMIC DNA]</scope>
    <source>
        <strain evidence="2 3">LHW63021</strain>
    </source>
</reference>
<dbReference type="Pfam" id="PF19690">
    <property type="entry name" value="DUF6191"/>
    <property type="match status" value="1"/>
</dbReference>
<comment type="caution">
    <text evidence="2">The sequence shown here is derived from an EMBL/GenBank/DDBJ whole genome shotgun (WGS) entry which is preliminary data.</text>
</comment>
<feature type="region of interest" description="Disordered" evidence="1">
    <location>
        <begin position="75"/>
        <end position="115"/>
    </location>
</feature>
<dbReference type="OrthoDB" id="3480065at2"/>
<feature type="compositionally biased region" description="Basic and acidic residues" evidence="1">
    <location>
        <begin position="78"/>
        <end position="101"/>
    </location>
</feature>
<protein>
    <submittedName>
        <fullName evidence="2">Uncharacterized protein</fullName>
    </submittedName>
</protein>
<feature type="compositionally biased region" description="Basic residues" evidence="1">
    <location>
        <begin position="1"/>
        <end position="18"/>
    </location>
</feature>
<name>A0A365GVS5_9ACTN</name>
<dbReference type="RefSeq" id="WP_111871992.1">
    <property type="nucleotide sequence ID" value="NZ_QLYX01000023.1"/>
</dbReference>
<dbReference type="InterPro" id="IPR045684">
    <property type="entry name" value="DUF6191"/>
</dbReference>
<feature type="compositionally biased region" description="Basic and acidic residues" evidence="1">
    <location>
        <begin position="20"/>
        <end position="34"/>
    </location>
</feature>
<feature type="region of interest" description="Disordered" evidence="1">
    <location>
        <begin position="1"/>
        <end position="37"/>
    </location>
</feature>
<organism evidence="2 3">
    <name type="scientific">Actinomadura craniellae</name>
    <dbReference type="NCBI Taxonomy" id="2231787"/>
    <lineage>
        <taxon>Bacteria</taxon>
        <taxon>Bacillati</taxon>
        <taxon>Actinomycetota</taxon>
        <taxon>Actinomycetes</taxon>
        <taxon>Streptosporangiales</taxon>
        <taxon>Thermomonosporaceae</taxon>
        <taxon>Actinomadura</taxon>
    </lineage>
</organism>
<evidence type="ECO:0000256" key="1">
    <source>
        <dbReference type="SAM" id="MobiDB-lite"/>
    </source>
</evidence>
<accession>A0A365GVS5</accession>